<keyword evidence="1" id="KW-1133">Transmembrane helix</keyword>
<accession>A0ABT0YGC7</accession>
<dbReference type="EMBL" id="JAMQOL010000097">
    <property type="protein sequence ID" value="MCM4085118.1"/>
    <property type="molecule type" value="Genomic_DNA"/>
</dbReference>
<feature type="transmembrane region" description="Helical" evidence="1">
    <location>
        <begin position="163"/>
        <end position="182"/>
    </location>
</feature>
<proteinExistence type="predicted"/>
<feature type="transmembrane region" description="Helical" evidence="1">
    <location>
        <begin position="45"/>
        <end position="63"/>
    </location>
</feature>
<dbReference type="InterPro" id="IPR009324">
    <property type="entry name" value="DUF981"/>
</dbReference>
<feature type="transmembrane region" description="Helical" evidence="1">
    <location>
        <begin position="75"/>
        <end position="96"/>
    </location>
</feature>
<keyword evidence="1" id="KW-0472">Membrane</keyword>
<feature type="transmembrane region" description="Helical" evidence="1">
    <location>
        <begin position="117"/>
        <end position="136"/>
    </location>
</feature>
<feature type="transmembrane region" description="Helical" evidence="1">
    <location>
        <begin position="194"/>
        <end position="215"/>
    </location>
</feature>
<gene>
    <name evidence="2" type="ORF">LXN57_47090</name>
</gene>
<evidence type="ECO:0000313" key="2">
    <source>
        <dbReference type="EMBL" id="MCM4085118.1"/>
    </source>
</evidence>
<evidence type="ECO:0000313" key="3">
    <source>
        <dbReference type="Proteomes" id="UP001523216"/>
    </source>
</evidence>
<sequence>MIMYNTLIGVTAGAALILVPRYWAGLRNERMPLRLVRAPADHSGWAAAFGVLGILLTGLGGAMTVTHPLAEAKPYIDTIFGEPALLLGLLLLAAAWRISRTTPALERDRLPDALGPVGVIVFLLGLVMTWCALAILRFDVISAAPAEEPITGLLHNYPAIENTFFAAVLYAPAALGCLLFPFAARPGSRRSWQILYWAWTVAGIGFALFCAMNFYTHAGLLVNMSTQGPDYRW</sequence>
<organism evidence="2 3">
    <name type="scientific">Paractinoplanes hotanensis</name>
    <dbReference type="NCBI Taxonomy" id="2906497"/>
    <lineage>
        <taxon>Bacteria</taxon>
        <taxon>Bacillati</taxon>
        <taxon>Actinomycetota</taxon>
        <taxon>Actinomycetes</taxon>
        <taxon>Micromonosporales</taxon>
        <taxon>Micromonosporaceae</taxon>
        <taxon>Paractinoplanes</taxon>
    </lineage>
</organism>
<protein>
    <submittedName>
        <fullName evidence="2">DUF981 family protein</fullName>
    </submittedName>
</protein>
<dbReference type="RefSeq" id="WP_251804852.1">
    <property type="nucleotide sequence ID" value="NZ_JAMQOL010000097.1"/>
</dbReference>
<name>A0ABT0YGC7_9ACTN</name>
<dbReference type="Pfam" id="PF06168">
    <property type="entry name" value="DUF981"/>
    <property type="match status" value="1"/>
</dbReference>
<feature type="transmembrane region" description="Helical" evidence="1">
    <location>
        <begin position="6"/>
        <end position="24"/>
    </location>
</feature>
<keyword evidence="1" id="KW-0812">Transmembrane</keyword>
<reference evidence="2 3" key="1">
    <citation type="submission" date="2022-06" db="EMBL/GenBank/DDBJ databases">
        <title>Actinoplanes abujensis sp. nov., isolated from Nigerian arid soil.</title>
        <authorList>
            <person name="Ding P."/>
        </authorList>
    </citation>
    <scope>NUCLEOTIDE SEQUENCE [LARGE SCALE GENOMIC DNA]</scope>
    <source>
        <strain evidence="3">TRM88002</strain>
    </source>
</reference>
<evidence type="ECO:0000256" key="1">
    <source>
        <dbReference type="SAM" id="Phobius"/>
    </source>
</evidence>
<keyword evidence="3" id="KW-1185">Reference proteome</keyword>
<dbReference type="Proteomes" id="UP001523216">
    <property type="component" value="Unassembled WGS sequence"/>
</dbReference>
<comment type="caution">
    <text evidence="2">The sequence shown here is derived from an EMBL/GenBank/DDBJ whole genome shotgun (WGS) entry which is preliminary data.</text>
</comment>